<dbReference type="AlphaFoldDB" id="A0A7U2HYD1"/>
<proteinExistence type="predicted"/>
<dbReference type="VEuPathDB" id="FungiDB:JI435_407040"/>
<keyword evidence="2" id="KW-1185">Reference proteome</keyword>
<organism evidence="1 2">
    <name type="scientific">Phaeosphaeria nodorum (strain SN15 / ATCC MYA-4574 / FGSC 10173)</name>
    <name type="common">Glume blotch fungus</name>
    <name type="synonym">Parastagonospora nodorum</name>
    <dbReference type="NCBI Taxonomy" id="321614"/>
    <lineage>
        <taxon>Eukaryota</taxon>
        <taxon>Fungi</taxon>
        <taxon>Dikarya</taxon>
        <taxon>Ascomycota</taxon>
        <taxon>Pezizomycotina</taxon>
        <taxon>Dothideomycetes</taxon>
        <taxon>Pleosporomycetidae</taxon>
        <taxon>Pleosporales</taxon>
        <taxon>Pleosporineae</taxon>
        <taxon>Phaeosphaeriaceae</taxon>
        <taxon>Parastagonospora</taxon>
    </lineage>
</organism>
<accession>A0A7U2HYD1</accession>
<evidence type="ECO:0000313" key="2">
    <source>
        <dbReference type="Proteomes" id="UP000663193"/>
    </source>
</evidence>
<gene>
    <name evidence="1" type="ORF">JI435_407040</name>
</gene>
<dbReference type="Proteomes" id="UP000663193">
    <property type="component" value="Chromosome 5"/>
</dbReference>
<name>A0A7U2HYD1_PHANO</name>
<sequence length="96" mass="10655">MVGEKSGLSFLCGNALGRISEGGFFEDEPSEDQRVRVCIMYMTCWHLRWKANRVPGATHRASPSQSKPSDTAYLPAIASVRPCYLSTQLVTCSYHV</sequence>
<dbReference type="EMBL" id="CP069027">
    <property type="protein sequence ID" value="QRC95203.1"/>
    <property type="molecule type" value="Genomic_DNA"/>
</dbReference>
<protein>
    <submittedName>
        <fullName evidence="1">Uncharacterized protein</fullName>
    </submittedName>
</protein>
<reference evidence="2" key="1">
    <citation type="journal article" date="2021" name="BMC Genomics">
        <title>Chromosome-level genome assembly and manually-curated proteome of model necrotroph Parastagonospora nodorum Sn15 reveals a genome-wide trove of candidate effector homologs, and redundancy of virulence-related functions within an accessory chromosome.</title>
        <authorList>
            <person name="Bertazzoni S."/>
            <person name="Jones D.A.B."/>
            <person name="Phan H.T."/>
            <person name="Tan K.-C."/>
            <person name="Hane J.K."/>
        </authorList>
    </citation>
    <scope>NUCLEOTIDE SEQUENCE [LARGE SCALE GENOMIC DNA]</scope>
    <source>
        <strain evidence="2">SN15 / ATCC MYA-4574 / FGSC 10173)</strain>
    </source>
</reference>
<evidence type="ECO:0000313" key="1">
    <source>
        <dbReference type="EMBL" id="QRC95203.1"/>
    </source>
</evidence>